<dbReference type="AlphaFoldDB" id="A0A1F7IM73"/>
<evidence type="ECO:0000313" key="1">
    <source>
        <dbReference type="EMBL" id="OGK44471.1"/>
    </source>
</evidence>
<reference evidence="1 2" key="1">
    <citation type="journal article" date="2016" name="Nat. Commun.">
        <title>Thousands of microbial genomes shed light on interconnected biogeochemical processes in an aquifer system.</title>
        <authorList>
            <person name="Anantharaman K."/>
            <person name="Brown C.T."/>
            <person name="Hug L.A."/>
            <person name="Sharon I."/>
            <person name="Castelle C.J."/>
            <person name="Probst A.J."/>
            <person name="Thomas B.C."/>
            <person name="Singh A."/>
            <person name="Wilkins M.J."/>
            <person name="Karaoz U."/>
            <person name="Brodie E.L."/>
            <person name="Williams K.H."/>
            <person name="Hubbard S.S."/>
            <person name="Banfield J.F."/>
        </authorList>
    </citation>
    <scope>NUCLEOTIDE SEQUENCE [LARGE SCALE GENOMIC DNA]</scope>
</reference>
<evidence type="ECO:0000313" key="2">
    <source>
        <dbReference type="Proteomes" id="UP000178040"/>
    </source>
</evidence>
<accession>A0A1F7IM73</accession>
<protein>
    <submittedName>
        <fullName evidence="1">Uncharacterized protein</fullName>
    </submittedName>
</protein>
<name>A0A1F7IM73_9BACT</name>
<sequence>MGYFGKLEIKLKAQELRKSGLSYGEILKQVSVSKDTLSRWCRDIVLTHDQKKRLLENRIYGQRKGSQIAAENKRQKRLLRTKEIFEKSKYELGKLNKRDRFIAGVAFYAGEGDKTDGKGGFANTDPKIIKFMVKWFKEFCVIPLSKFRGAIWIHEGLNVEEAKKYWSILTKIPENQFHKTYVAKNKIKSKKIRKNIHQYGVFTIRFSDSNKQRRIIGWISALLGGKIS</sequence>
<dbReference type="EMBL" id="MGAI01000027">
    <property type="protein sequence ID" value="OGK44471.1"/>
    <property type="molecule type" value="Genomic_DNA"/>
</dbReference>
<dbReference type="Proteomes" id="UP000178040">
    <property type="component" value="Unassembled WGS sequence"/>
</dbReference>
<organism evidence="1 2">
    <name type="scientific">Candidatus Roizmanbacteria bacterium RIFCSPLOWO2_01_FULL_37_16</name>
    <dbReference type="NCBI Taxonomy" id="1802058"/>
    <lineage>
        <taxon>Bacteria</taxon>
        <taxon>Candidatus Roizmaniibacteriota</taxon>
    </lineage>
</organism>
<comment type="caution">
    <text evidence="1">The sequence shown here is derived from an EMBL/GenBank/DDBJ whole genome shotgun (WGS) entry which is preliminary data.</text>
</comment>
<proteinExistence type="predicted"/>
<gene>
    <name evidence="1" type="ORF">A3B40_01640</name>
</gene>